<evidence type="ECO:0000313" key="3">
    <source>
        <dbReference type="Proteomes" id="UP000279833"/>
    </source>
</evidence>
<name>A0A183K0R6_9TREM</name>
<reference evidence="4" key="1">
    <citation type="submission" date="2016-06" db="UniProtKB">
        <authorList>
            <consortium name="WormBaseParasite"/>
        </authorList>
    </citation>
    <scope>IDENTIFICATION</scope>
</reference>
<keyword evidence="3" id="KW-1185">Reference proteome</keyword>
<organism evidence="4">
    <name type="scientific">Schistosoma curassoni</name>
    <dbReference type="NCBI Taxonomy" id="6186"/>
    <lineage>
        <taxon>Eukaryota</taxon>
        <taxon>Metazoa</taxon>
        <taxon>Spiralia</taxon>
        <taxon>Lophotrochozoa</taxon>
        <taxon>Platyhelminthes</taxon>
        <taxon>Trematoda</taxon>
        <taxon>Digenea</taxon>
        <taxon>Strigeidida</taxon>
        <taxon>Schistosomatoidea</taxon>
        <taxon>Schistosomatidae</taxon>
        <taxon>Schistosoma</taxon>
    </lineage>
</organism>
<sequence>MYECVNESLYVSLTSSNLSEAVAVIYDPPSDPETSLLETYSVVGSNPFVPETQCSNTDLSSSQKNDFLLNAHEIVAVPTHEETENESSSIMEIVASNGAHHSTTKVSDECTYRSSLVVLPNMRYLNDSHVLDQISYKNQKNMSDVSNDDQEPNEISIDADYQ</sequence>
<dbReference type="WBParaSite" id="SCUD_0000857901-mRNA-1">
    <property type="protein sequence ID" value="SCUD_0000857901-mRNA-1"/>
    <property type="gene ID" value="SCUD_0000857901"/>
</dbReference>
<gene>
    <name evidence="2" type="ORF">SCUD_LOCUS8579</name>
</gene>
<accession>A0A183K0R6</accession>
<protein>
    <submittedName>
        <fullName evidence="4">Elf-1_N domain-containing protein</fullName>
    </submittedName>
</protein>
<reference evidence="2 3" key="2">
    <citation type="submission" date="2018-11" db="EMBL/GenBank/DDBJ databases">
        <authorList>
            <consortium name="Pathogen Informatics"/>
        </authorList>
    </citation>
    <scope>NUCLEOTIDE SEQUENCE [LARGE SCALE GENOMIC DNA]</scope>
    <source>
        <strain evidence="2">Dakar</strain>
        <strain evidence="3">Dakar, Senegal</strain>
    </source>
</reference>
<feature type="region of interest" description="Disordered" evidence="1">
    <location>
        <begin position="140"/>
        <end position="162"/>
    </location>
</feature>
<dbReference type="Proteomes" id="UP000279833">
    <property type="component" value="Unassembled WGS sequence"/>
</dbReference>
<evidence type="ECO:0000313" key="4">
    <source>
        <dbReference type="WBParaSite" id="SCUD_0000857901-mRNA-1"/>
    </source>
</evidence>
<evidence type="ECO:0000256" key="1">
    <source>
        <dbReference type="SAM" id="MobiDB-lite"/>
    </source>
</evidence>
<dbReference type="AlphaFoldDB" id="A0A183K0R6"/>
<evidence type="ECO:0000313" key="2">
    <source>
        <dbReference type="EMBL" id="VDP31500.1"/>
    </source>
</evidence>
<proteinExistence type="predicted"/>
<dbReference type="EMBL" id="UZAK01032811">
    <property type="protein sequence ID" value="VDP31500.1"/>
    <property type="molecule type" value="Genomic_DNA"/>
</dbReference>